<evidence type="ECO:0000256" key="2">
    <source>
        <dbReference type="ARBA" id="ARBA00005852"/>
    </source>
</evidence>
<dbReference type="Proteomes" id="UP000504607">
    <property type="component" value="Chromosome 1"/>
</dbReference>
<name>A0A6I9RGQ3_ELAGV</name>
<dbReference type="GO" id="GO:0016020">
    <property type="term" value="C:membrane"/>
    <property type="evidence" value="ECO:0007669"/>
    <property type="project" value="UniProtKB-SubCell"/>
</dbReference>
<proteinExistence type="inferred from homology"/>
<feature type="transmembrane region" description="Helical" evidence="6">
    <location>
        <begin position="199"/>
        <end position="218"/>
    </location>
</feature>
<accession>A0A6I9RGQ3</accession>
<evidence type="ECO:0000256" key="4">
    <source>
        <dbReference type="ARBA" id="ARBA00022989"/>
    </source>
</evidence>
<evidence type="ECO:0000313" key="8">
    <source>
        <dbReference type="RefSeq" id="XP_010926447.1"/>
    </source>
</evidence>
<evidence type="ECO:0000313" key="7">
    <source>
        <dbReference type="Proteomes" id="UP000504607"/>
    </source>
</evidence>
<evidence type="ECO:0000256" key="5">
    <source>
        <dbReference type="ARBA" id="ARBA00023136"/>
    </source>
</evidence>
<feature type="transmembrane region" description="Helical" evidence="6">
    <location>
        <begin position="169"/>
        <end position="187"/>
    </location>
</feature>
<organism evidence="7 8">
    <name type="scientific">Elaeis guineensis var. tenera</name>
    <name type="common">Oil palm</name>
    <dbReference type="NCBI Taxonomy" id="51953"/>
    <lineage>
        <taxon>Eukaryota</taxon>
        <taxon>Viridiplantae</taxon>
        <taxon>Streptophyta</taxon>
        <taxon>Embryophyta</taxon>
        <taxon>Tracheophyta</taxon>
        <taxon>Spermatophyta</taxon>
        <taxon>Magnoliopsida</taxon>
        <taxon>Liliopsida</taxon>
        <taxon>Arecaceae</taxon>
        <taxon>Arecoideae</taxon>
        <taxon>Cocoseae</taxon>
        <taxon>Elaeidinae</taxon>
        <taxon>Elaeis</taxon>
    </lineage>
</organism>
<comment type="similarity">
    <text evidence="2">Belongs to the Cold-regulated 413 protein family.</text>
</comment>
<dbReference type="PANTHER" id="PTHR33596:SF17">
    <property type="entry name" value="COLD-REGULATED 413 INNER MEMBRANE PROTEIN 1, CHLOROPLASTIC-RELATED"/>
    <property type="match status" value="1"/>
</dbReference>
<evidence type="ECO:0000256" key="3">
    <source>
        <dbReference type="ARBA" id="ARBA00022692"/>
    </source>
</evidence>
<reference evidence="8" key="1">
    <citation type="submission" date="2025-08" db="UniProtKB">
        <authorList>
            <consortium name="RefSeq"/>
        </authorList>
    </citation>
    <scope>IDENTIFICATION</scope>
</reference>
<dbReference type="KEGG" id="egu:105048720"/>
<dbReference type="AlphaFoldDB" id="A0A6I9RGQ3"/>
<feature type="transmembrane region" description="Helical" evidence="6">
    <location>
        <begin position="126"/>
        <end position="157"/>
    </location>
</feature>
<dbReference type="Pfam" id="PF05562">
    <property type="entry name" value="WCOR413"/>
    <property type="match status" value="1"/>
</dbReference>
<keyword evidence="4 6" id="KW-1133">Transmembrane helix</keyword>
<dbReference type="InParanoid" id="A0A6I9RGQ3"/>
<dbReference type="GeneID" id="105048720"/>
<comment type="subcellular location">
    <subcellularLocation>
        <location evidence="1">Membrane</location>
        <topology evidence="1">Multi-pass membrane protein</topology>
    </subcellularLocation>
</comment>
<evidence type="ECO:0000256" key="6">
    <source>
        <dbReference type="SAM" id="Phobius"/>
    </source>
</evidence>
<dbReference type="RefSeq" id="XP_010926447.1">
    <property type="nucleotide sequence ID" value="XM_010928145.3"/>
</dbReference>
<evidence type="ECO:0000256" key="1">
    <source>
        <dbReference type="ARBA" id="ARBA00004141"/>
    </source>
</evidence>
<feature type="transmembrane region" description="Helical" evidence="6">
    <location>
        <begin position="102"/>
        <end position="120"/>
    </location>
</feature>
<dbReference type="FunCoup" id="A0A6I9RGQ3">
    <property type="interactions" value="1457"/>
</dbReference>
<sequence>MSLLQFSLPSPSFATAIPHPKLKPNNTGPNLSFVNGITTLSRRSDRLLRVVLPAGSSRRHGRRCRGTVCYTAPVSPQTLQWVSAVSAAVLMLAKGTTIQKSFLVPLFALQAPASIISWIKGKYGTWTVFLALLVRLFYFIPGELVLPFLAMLLVIVAPYQTMSLRGTQAGTIISLAIAGFLAFQHFSRMGSLRRAFDQGSIVATLAVICITIVPCLFLL</sequence>
<keyword evidence="7" id="KW-1185">Reference proteome</keyword>
<keyword evidence="3 6" id="KW-0812">Transmembrane</keyword>
<protein>
    <submittedName>
        <fullName evidence="8">Cold-regulated 413 inner membrane protein 1, chloroplastic</fullName>
    </submittedName>
</protein>
<gene>
    <name evidence="8" type="primary">LOC105048720</name>
</gene>
<dbReference type="InterPro" id="IPR008892">
    <property type="entry name" value="COR413"/>
</dbReference>
<dbReference type="OrthoDB" id="1928310at2759"/>
<dbReference type="PANTHER" id="PTHR33596">
    <property type="entry name" value="COLD-REGULATED 413 PLASMA MEMBRANE PROTEIN 2"/>
    <property type="match status" value="1"/>
</dbReference>
<keyword evidence="5 6" id="KW-0472">Membrane</keyword>